<feature type="transmembrane region" description="Helical" evidence="5">
    <location>
        <begin position="126"/>
        <end position="147"/>
    </location>
</feature>
<dbReference type="InterPro" id="IPR019402">
    <property type="entry name" value="CWH43_N"/>
</dbReference>
<dbReference type="Pfam" id="PF10277">
    <property type="entry name" value="Frag1"/>
    <property type="match status" value="1"/>
</dbReference>
<feature type="transmembrane region" description="Helical" evidence="5">
    <location>
        <begin position="168"/>
        <end position="187"/>
    </location>
</feature>
<dbReference type="EMBL" id="WIGN01000058">
    <property type="protein sequence ID" value="KAF6812888.1"/>
    <property type="molecule type" value="Genomic_DNA"/>
</dbReference>
<comment type="subcellular location">
    <subcellularLocation>
        <location evidence="1">Endomembrane system</location>
        <topology evidence="1">Multi-pass membrane protein</topology>
    </subcellularLocation>
</comment>
<evidence type="ECO:0000256" key="2">
    <source>
        <dbReference type="ARBA" id="ARBA00022692"/>
    </source>
</evidence>
<accession>A0A8H6JHX5</accession>
<evidence type="ECO:0000313" key="7">
    <source>
        <dbReference type="EMBL" id="KAF6812888.1"/>
    </source>
</evidence>
<reference evidence="7 8" key="1">
    <citation type="journal article" date="2020" name="Phytopathology">
        <title>Genome Sequence Resources of Colletotrichum truncatum, C. plurivorum, C. musicola, and C. sojae: Four Species Pathogenic to Soybean (Glycine max).</title>
        <authorList>
            <person name="Rogerio F."/>
            <person name="Boufleur T.R."/>
            <person name="Ciampi-Guillardi M."/>
            <person name="Sukno S.A."/>
            <person name="Thon M.R."/>
            <person name="Massola Junior N.S."/>
            <person name="Baroncelli R."/>
        </authorList>
    </citation>
    <scope>NUCLEOTIDE SEQUENCE [LARGE SCALE GENOMIC DNA]</scope>
    <source>
        <strain evidence="7 8">LFN0009</strain>
    </source>
</reference>
<feature type="domain" description="CWH43-like N-terminal" evidence="6">
    <location>
        <begin position="6"/>
        <end position="221"/>
    </location>
</feature>
<evidence type="ECO:0000256" key="5">
    <source>
        <dbReference type="SAM" id="Phobius"/>
    </source>
</evidence>
<dbReference type="GO" id="GO:0005886">
    <property type="term" value="C:plasma membrane"/>
    <property type="evidence" value="ECO:0007669"/>
    <property type="project" value="TreeGrafter"/>
</dbReference>
<name>A0A8H6JHX5_9PEZI</name>
<organism evidence="7 8">
    <name type="scientific">Colletotrichum sojae</name>
    <dbReference type="NCBI Taxonomy" id="2175907"/>
    <lineage>
        <taxon>Eukaryota</taxon>
        <taxon>Fungi</taxon>
        <taxon>Dikarya</taxon>
        <taxon>Ascomycota</taxon>
        <taxon>Pezizomycotina</taxon>
        <taxon>Sordariomycetes</taxon>
        <taxon>Hypocreomycetidae</taxon>
        <taxon>Glomerellales</taxon>
        <taxon>Glomerellaceae</taxon>
        <taxon>Colletotrichum</taxon>
        <taxon>Colletotrichum orchidearum species complex</taxon>
    </lineage>
</organism>
<dbReference type="PANTHER" id="PTHR21324:SF2">
    <property type="entry name" value="EG:22E5.9 PROTEIN"/>
    <property type="match status" value="1"/>
</dbReference>
<evidence type="ECO:0000313" key="8">
    <source>
        <dbReference type="Proteomes" id="UP000652219"/>
    </source>
</evidence>
<evidence type="ECO:0000256" key="3">
    <source>
        <dbReference type="ARBA" id="ARBA00022989"/>
    </source>
</evidence>
<feature type="transmembrane region" description="Helical" evidence="5">
    <location>
        <begin position="60"/>
        <end position="77"/>
    </location>
</feature>
<feature type="transmembrane region" description="Helical" evidence="5">
    <location>
        <begin position="98"/>
        <end position="120"/>
    </location>
</feature>
<gene>
    <name evidence="7" type="ORF">CSOJ01_04888</name>
</gene>
<evidence type="ECO:0000256" key="4">
    <source>
        <dbReference type="ARBA" id="ARBA00023136"/>
    </source>
</evidence>
<dbReference type="AlphaFoldDB" id="A0A8H6JHX5"/>
<protein>
    <submittedName>
        <fullName evidence="7">Frag1 dram sfk1 family protein</fullName>
    </submittedName>
</protein>
<sequence>MKILSYWVFPIISGLMWLSMLLGMLLYWIIDTNRMIYPSMSSPQTIAYISDVGAYRLKPLFVTGCIITAVFLDLSFFSDRWLRHKGRLAPNTSAGEKVLFGLTIFFALVGTVGLVCLSIFDTYRHGRLHLLFLLLFIAGYLISAIFICWEYQRLGKKYPEHRSLAASFWIKLVFILVELSLSVAFIACNFRRQYDVAAVLEWTVAFVFSFYIWSFMVDLYPAVRTRDKAMRFPKPSMREVSSSPNGRF</sequence>
<feature type="transmembrane region" description="Helical" evidence="5">
    <location>
        <begin position="7"/>
        <end position="30"/>
    </location>
</feature>
<evidence type="ECO:0000259" key="6">
    <source>
        <dbReference type="Pfam" id="PF10277"/>
    </source>
</evidence>
<keyword evidence="2 5" id="KW-0812">Transmembrane</keyword>
<proteinExistence type="predicted"/>
<evidence type="ECO:0000256" key="1">
    <source>
        <dbReference type="ARBA" id="ARBA00004127"/>
    </source>
</evidence>
<comment type="caution">
    <text evidence="7">The sequence shown here is derived from an EMBL/GenBank/DDBJ whole genome shotgun (WGS) entry which is preliminary data.</text>
</comment>
<dbReference type="Proteomes" id="UP000652219">
    <property type="component" value="Unassembled WGS sequence"/>
</dbReference>
<dbReference type="GO" id="GO:0012505">
    <property type="term" value="C:endomembrane system"/>
    <property type="evidence" value="ECO:0007669"/>
    <property type="project" value="UniProtKB-SubCell"/>
</dbReference>
<keyword evidence="4 5" id="KW-0472">Membrane</keyword>
<dbReference type="PANTHER" id="PTHR21324">
    <property type="entry name" value="FASTING-INDUCIBLE INTEGRAL MEMBRANE PROTEIN TM6P1-RELATED"/>
    <property type="match status" value="1"/>
</dbReference>
<dbReference type="InterPro" id="IPR050911">
    <property type="entry name" value="DRAM/TMEM150_Autophagy_Mod"/>
</dbReference>
<keyword evidence="8" id="KW-1185">Reference proteome</keyword>
<feature type="transmembrane region" description="Helical" evidence="5">
    <location>
        <begin position="199"/>
        <end position="223"/>
    </location>
</feature>
<keyword evidence="3 5" id="KW-1133">Transmembrane helix</keyword>